<proteinExistence type="predicted"/>
<organism evidence="1 2">
    <name type="scientific">Candidatus Roizmanbacteria bacterium GW2011_GWB1_40_7</name>
    <dbReference type="NCBI Taxonomy" id="1618482"/>
    <lineage>
        <taxon>Bacteria</taxon>
        <taxon>Candidatus Roizmaniibacteriota</taxon>
    </lineage>
</organism>
<dbReference type="InterPro" id="IPR042172">
    <property type="entry name" value="Adenosylhomocyst_ase-like_sf"/>
</dbReference>
<accession>A0A0G0T9E9</accession>
<dbReference type="SUPFAM" id="SSF52283">
    <property type="entry name" value="Formate/glycerate dehydrogenase catalytic domain-like"/>
    <property type="match status" value="1"/>
</dbReference>
<reference evidence="1 2" key="1">
    <citation type="journal article" date="2015" name="Nature">
        <title>rRNA introns, odd ribosomes, and small enigmatic genomes across a large radiation of phyla.</title>
        <authorList>
            <person name="Brown C.T."/>
            <person name="Hug L.A."/>
            <person name="Thomas B.C."/>
            <person name="Sharon I."/>
            <person name="Castelle C.J."/>
            <person name="Singh A."/>
            <person name="Wilkins M.J."/>
            <person name="Williams K.H."/>
            <person name="Banfield J.F."/>
        </authorList>
    </citation>
    <scope>NUCLEOTIDE SEQUENCE [LARGE SCALE GENOMIC DNA]</scope>
</reference>
<dbReference type="AlphaFoldDB" id="A0A0G0T9E9"/>
<sequence>MSFANQPLAAEWFVKRIDKQVAKLKLKAMGVIIDRLTMQQRNYLSSWEQGT</sequence>
<comment type="caution">
    <text evidence="1">The sequence shown here is derived from an EMBL/GenBank/DDBJ whole genome shotgun (WGS) entry which is preliminary data.</text>
</comment>
<name>A0A0G0T9E9_9BACT</name>
<dbReference type="EMBL" id="LBZM01000028">
    <property type="protein sequence ID" value="KKR71441.1"/>
    <property type="molecule type" value="Genomic_DNA"/>
</dbReference>
<dbReference type="Gene3D" id="3.40.50.1480">
    <property type="entry name" value="Adenosylhomocysteinase-like"/>
    <property type="match status" value="1"/>
</dbReference>
<dbReference type="Proteomes" id="UP000034664">
    <property type="component" value="Unassembled WGS sequence"/>
</dbReference>
<gene>
    <name evidence="1" type="ORF">UU14_C0028G0003</name>
</gene>
<protein>
    <submittedName>
        <fullName evidence="1">Adenosylhomocysteinase</fullName>
    </submittedName>
</protein>
<evidence type="ECO:0000313" key="2">
    <source>
        <dbReference type="Proteomes" id="UP000034664"/>
    </source>
</evidence>
<evidence type="ECO:0000313" key="1">
    <source>
        <dbReference type="EMBL" id="KKR71441.1"/>
    </source>
</evidence>